<dbReference type="FunFam" id="1.10.287.3980:FF:000001">
    <property type="entry name" value="Mitochondrial ribosomal protein L34"/>
    <property type="match status" value="1"/>
</dbReference>
<evidence type="ECO:0000256" key="2">
    <source>
        <dbReference type="ARBA" id="ARBA00022980"/>
    </source>
</evidence>
<name>A0A182D3D1_BLAVI</name>
<evidence type="ECO:0000256" key="4">
    <source>
        <dbReference type="ARBA" id="ARBA00035177"/>
    </source>
</evidence>
<evidence type="ECO:0000256" key="3">
    <source>
        <dbReference type="ARBA" id="ARBA00023274"/>
    </source>
</evidence>
<keyword evidence="2 5" id="KW-0689">Ribosomal protein</keyword>
<dbReference type="InterPro" id="IPR000271">
    <property type="entry name" value="Ribosomal_bL34"/>
</dbReference>
<accession>A0A182D3D1</accession>
<dbReference type="GO" id="GO:1990904">
    <property type="term" value="C:ribonucleoprotein complex"/>
    <property type="evidence" value="ECO:0007669"/>
    <property type="project" value="UniProtKB-KW"/>
</dbReference>
<dbReference type="PROSITE" id="PS00784">
    <property type="entry name" value="RIBOSOMAL_L34"/>
    <property type="match status" value="1"/>
</dbReference>
<protein>
    <recommendedName>
        <fullName evidence="4 5">Large ribosomal subunit protein bL34</fullName>
    </recommendedName>
</protein>
<dbReference type="HAMAP" id="MF_00391">
    <property type="entry name" value="Ribosomal_bL34"/>
    <property type="match status" value="1"/>
</dbReference>
<dbReference type="OrthoDB" id="9804164at2"/>
<organism evidence="6">
    <name type="scientific">Blastochloris viridis</name>
    <name type="common">Rhodopseudomonas viridis</name>
    <dbReference type="NCBI Taxonomy" id="1079"/>
    <lineage>
        <taxon>Bacteria</taxon>
        <taxon>Pseudomonadati</taxon>
        <taxon>Pseudomonadota</taxon>
        <taxon>Alphaproteobacteria</taxon>
        <taxon>Hyphomicrobiales</taxon>
        <taxon>Blastochloridaceae</taxon>
        <taxon>Blastochloris</taxon>
    </lineage>
</organism>
<evidence type="ECO:0000313" key="6">
    <source>
        <dbReference type="EMBL" id="BAR99477.1"/>
    </source>
</evidence>
<dbReference type="PATRIC" id="fig|1079.6.peg.2942"/>
<dbReference type="InterPro" id="IPR020939">
    <property type="entry name" value="Ribosomal_bL34_CS"/>
</dbReference>
<dbReference type="GO" id="GO:0005840">
    <property type="term" value="C:ribosome"/>
    <property type="evidence" value="ECO:0007669"/>
    <property type="project" value="UniProtKB-KW"/>
</dbReference>
<dbReference type="PANTHER" id="PTHR14503:SF4">
    <property type="entry name" value="LARGE RIBOSOMAL SUBUNIT PROTEIN BL34M"/>
    <property type="match status" value="1"/>
</dbReference>
<dbReference type="RefSeq" id="WP_055038149.1">
    <property type="nucleotide sequence ID" value="NZ_AP014854.2"/>
</dbReference>
<evidence type="ECO:0000256" key="5">
    <source>
        <dbReference type="HAMAP-Rule" id="MF_00391"/>
    </source>
</evidence>
<gene>
    <name evidence="5" type="primary">rpmH</name>
    <name evidence="6" type="ORF">BV133_1884</name>
</gene>
<dbReference type="NCBIfam" id="TIGR01030">
    <property type="entry name" value="rpmH_bact"/>
    <property type="match status" value="1"/>
</dbReference>
<dbReference type="Gene3D" id="1.10.287.3980">
    <property type="match status" value="1"/>
</dbReference>
<sequence>MKRTYQPSKLVRKRRHGFRARMATKSGRKVIALRRAQGRKRLSA</sequence>
<reference evidence="6" key="1">
    <citation type="journal article" date="2015" name="Genome Announc.">
        <title>Complete Genome Sequence of the Bacteriochlorophyll b-Producing Photosynthetic Bacterium Blastochloris viridis.</title>
        <authorList>
            <person name="Tsukatani Y."/>
            <person name="Hirose Y."/>
            <person name="Harada J."/>
            <person name="Misawa N."/>
            <person name="Mori K."/>
            <person name="Inoue K."/>
            <person name="Tamiaki H."/>
        </authorList>
    </citation>
    <scope>NUCLEOTIDE SEQUENCE [LARGE SCALE GENOMIC DNA]</scope>
    <source>
        <strain evidence="6">DSM 133</strain>
    </source>
</reference>
<dbReference type="KEGG" id="bvr:BVIR_2804"/>
<dbReference type="Pfam" id="PF00468">
    <property type="entry name" value="Ribosomal_L34"/>
    <property type="match status" value="1"/>
</dbReference>
<dbReference type="PANTHER" id="PTHR14503">
    <property type="entry name" value="MITOCHONDRIAL RIBOSOMAL PROTEIN 34 FAMILY MEMBER"/>
    <property type="match status" value="1"/>
</dbReference>
<dbReference type="GO" id="GO:0003735">
    <property type="term" value="F:structural constituent of ribosome"/>
    <property type="evidence" value="ECO:0007669"/>
    <property type="project" value="InterPro"/>
</dbReference>
<comment type="similarity">
    <text evidence="1 5">Belongs to the bacterial ribosomal protein bL34 family.</text>
</comment>
<proteinExistence type="inferred from homology"/>
<dbReference type="AlphaFoldDB" id="A0A182D3D1"/>
<dbReference type="EMBL" id="AP014854">
    <property type="protein sequence ID" value="BAR99477.1"/>
    <property type="molecule type" value="Genomic_DNA"/>
</dbReference>
<evidence type="ECO:0000256" key="1">
    <source>
        <dbReference type="ARBA" id="ARBA00010111"/>
    </source>
</evidence>
<keyword evidence="3 5" id="KW-0687">Ribonucleoprotein</keyword>
<dbReference type="GO" id="GO:0006412">
    <property type="term" value="P:translation"/>
    <property type="evidence" value="ECO:0007669"/>
    <property type="project" value="UniProtKB-UniRule"/>
</dbReference>